<evidence type="ECO:0000256" key="5">
    <source>
        <dbReference type="ARBA" id="ARBA00022487"/>
    </source>
</evidence>
<dbReference type="GO" id="GO:0046294">
    <property type="term" value="P:formaldehyde catabolic process"/>
    <property type="evidence" value="ECO:0007669"/>
    <property type="project" value="InterPro"/>
</dbReference>
<dbReference type="PANTHER" id="PTHR10061:SF0">
    <property type="entry name" value="S-FORMYLGLUTATHIONE HYDROLASE"/>
    <property type="match status" value="1"/>
</dbReference>
<evidence type="ECO:0000256" key="2">
    <source>
        <dbReference type="ARBA" id="ARBA00005622"/>
    </source>
</evidence>
<dbReference type="Gene3D" id="3.40.50.1820">
    <property type="entry name" value="alpha/beta hydrolase"/>
    <property type="match status" value="1"/>
</dbReference>
<reference evidence="10" key="1">
    <citation type="submission" date="2022-11" db="UniProtKB">
        <authorList>
            <consortium name="WormBaseParasite"/>
        </authorList>
    </citation>
    <scope>IDENTIFICATION</scope>
</reference>
<evidence type="ECO:0000256" key="7">
    <source>
        <dbReference type="PIRSR" id="PIRSR614186-1"/>
    </source>
</evidence>
<dbReference type="WBParaSite" id="PSAMB.scaffold916size38668.g9702.t1">
    <property type="protein sequence ID" value="PSAMB.scaffold916size38668.g9702.t1"/>
    <property type="gene ID" value="PSAMB.scaffold916size38668.g9702"/>
</dbReference>
<organism evidence="9 10">
    <name type="scientific">Plectus sambesii</name>
    <dbReference type="NCBI Taxonomy" id="2011161"/>
    <lineage>
        <taxon>Eukaryota</taxon>
        <taxon>Metazoa</taxon>
        <taxon>Ecdysozoa</taxon>
        <taxon>Nematoda</taxon>
        <taxon>Chromadorea</taxon>
        <taxon>Plectida</taxon>
        <taxon>Plectina</taxon>
        <taxon>Plectoidea</taxon>
        <taxon>Plectidae</taxon>
        <taxon>Plectus</taxon>
    </lineage>
</organism>
<evidence type="ECO:0000313" key="9">
    <source>
        <dbReference type="Proteomes" id="UP000887566"/>
    </source>
</evidence>
<dbReference type="AlphaFoldDB" id="A0A914XND6"/>
<dbReference type="Pfam" id="PF00756">
    <property type="entry name" value="Esterase"/>
    <property type="match status" value="1"/>
</dbReference>
<dbReference type="FunFam" id="3.40.50.1820:FF:000002">
    <property type="entry name" value="S-formylglutathione hydrolase"/>
    <property type="match status" value="1"/>
</dbReference>
<accession>A0A914XND6</accession>
<dbReference type="NCBIfam" id="TIGR02821">
    <property type="entry name" value="fghA_ester_D"/>
    <property type="match status" value="1"/>
</dbReference>
<dbReference type="GO" id="GO:0018738">
    <property type="term" value="F:S-formylglutathione hydrolase activity"/>
    <property type="evidence" value="ECO:0007669"/>
    <property type="project" value="UniProtKB-EC"/>
</dbReference>
<name>A0A914XND6_9BILA</name>
<feature type="active site" description="Charge relay system" evidence="7">
    <location>
        <position position="131"/>
    </location>
</feature>
<dbReference type="EC" id="3.1.2.12" evidence="3 8"/>
<evidence type="ECO:0000256" key="4">
    <source>
        <dbReference type="ARBA" id="ARBA00016774"/>
    </source>
</evidence>
<dbReference type="GO" id="GO:0052689">
    <property type="term" value="F:carboxylic ester hydrolase activity"/>
    <property type="evidence" value="ECO:0007669"/>
    <property type="project" value="UniProtKB-KW"/>
</dbReference>
<dbReference type="Proteomes" id="UP000887566">
    <property type="component" value="Unplaced"/>
</dbReference>
<protein>
    <recommendedName>
        <fullName evidence="4 8">S-formylglutathione hydrolase</fullName>
        <ecNumber evidence="3 8">3.1.2.12</ecNumber>
    </recommendedName>
</protein>
<evidence type="ECO:0000256" key="3">
    <source>
        <dbReference type="ARBA" id="ARBA00012479"/>
    </source>
</evidence>
<evidence type="ECO:0000256" key="6">
    <source>
        <dbReference type="ARBA" id="ARBA00022801"/>
    </source>
</evidence>
<comment type="similarity">
    <text evidence="2 8">Belongs to the esterase D family.</text>
</comment>
<feature type="active site" description="Charge relay system" evidence="7">
    <location>
        <position position="208"/>
    </location>
</feature>
<keyword evidence="9" id="KW-1185">Reference proteome</keyword>
<dbReference type="SUPFAM" id="SSF53474">
    <property type="entry name" value="alpha/beta-Hydrolases"/>
    <property type="match status" value="1"/>
</dbReference>
<dbReference type="InterPro" id="IPR029058">
    <property type="entry name" value="AB_hydrolase_fold"/>
</dbReference>
<comment type="function">
    <text evidence="1 8">Serine hydrolase involved in the detoxification of formaldehyde.</text>
</comment>
<feature type="active site" description="Charge relay system" evidence="7">
    <location>
        <position position="242"/>
    </location>
</feature>
<keyword evidence="8" id="KW-0963">Cytoplasm</keyword>
<dbReference type="GO" id="GO:0005829">
    <property type="term" value="C:cytosol"/>
    <property type="evidence" value="ECO:0007669"/>
    <property type="project" value="TreeGrafter"/>
</dbReference>
<comment type="subcellular location">
    <subcellularLocation>
        <location evidence="8">Cytoplasm</location>
    </subcellularLocation>
</comment>
<evidence type="ECO:0000256" key="8">
    <source>
        <dbReference type="RuleBase" id="RU363068"/>
    </source>
</evidence>
<keyword evidence="6 8" id="KW-0378">Hydrolase</keyword>
<dbReference type="PANTHER" id="PTHR10061">
    <property type="entry name" value="S-FORMYLGLUTATHIONE HYDROLASE"/>
    <property type="match status" value="1"/>
</dbReference>
<keyword evidence="5 8" id="KW-0719">Serine esterase</keyword>
<sequence length="266" mass="29266">MSDAVGCEMKFGVFLPPSAQNNPKEKLPVLYFLSGLTCTEANFTQKSGFQRYAAEHNLIVVNPDTSPRGLSIEGEDDSYDFGSGAGFYLDATEEKWKKNYRMYSYIVDELLSVVAANFAVDTSKQGITGHSMGGHGALTIALKNPGTFASVSAFAPISNPMECPWGVKAFTGYLGSDRSTWAKYDATHLVKEYNGPPLDVLVDQGDQDDFLKNGQLLPDNLLTASVGTKVKLQLRMQEGYDHSYFFISTFIGDHIQHHATHLNKKN</sequence>
<evidence type="ECO:0000313" key="10">
    <source>
        <dbReference type="WBParaSite" id="PSAMB.scaffold916size38668.g9702.t1"/>
    </source>
</evidence>
<comment type="catalytic activity">
    <reaction evidence="8">
        <text>S-formylglutathione + H2O = formate + glutathione + H(+)</text>
        <dbReference type="Rhea" id="RHEA:14961"/>
        <dbReference type="ChEBI" id="CHEBI:15377"/>
        <dbReference type="ChEBI" id="CHEBI:15378"/>
        <dbReference type="ChEBI" id="CHEBI:15740"/>
        <dbReference type="ChEBI" id="CHEBI:57688"/>
        <dbReference type="ChEBI" id="CHEBI:57925"/>
        <dbReference type="EC" id="3.1.2.12"/>
    </reaction>
</comment>
<dbReference type="InterPro" id="IPR000801">
    <property type="entry name" value="Esterase-like"/>
</dbReference>
<proteinExistence type="inferred from homology"/>
<dbReference type="InterPro" id="IPR014186">
    <property type="entry name" value="S-formylglutathione_hydrol"/>
</dbReference>
<evidence type="ECO:0000256" key="1">
    <source>
        <dbReference type="ARBA" id="ARBA00002608"/>
    </source>
</evidence>